<feature type="transmembrane region" description="Helical" evidence="1">
    <location>
        <begin position="416"/>
        <end position="436"/>
    </location>
</feature>
<feature type="transmembrane region" description="Helical" evidence="1">
    <location>
        <begin position="150"/>
        <end position="172"/>
    </location>
</feature>
<feature type="transmembrane region" description="Helical" evidence="1">
    <location>
        <begin position="111"/>
        <end position="130"/>
    </location>
</feature>
<dbReference type="InterPro" id="IPR036259">
    <property type="entry name" value="MFS_trans_sf"/>
</dbReference>
<feature type="transmembrane region" description="Helical" evidence="1">
    <location>
        <begin position="82"/>
        <end position="105"/>
    </location>
</feature>
<evidence type="ECO:0000256" key="1">
    <source>
        <dbReference type="SAM" id="Phobius"/>
    </source>
</evidence>
<feature type="transmembrane region" description="Helical" evidence="1">
    <location>
        <begin position="20"/>
        <end position="42"/>
    </location>
</feature>
<dbReference type="Gene3D" id="1.20.1250.20">
    <property type="entry name" value="MFS general substrate transporter like domains"/>
    <property type="match status" value="1"/>
</dbReference>
<dbReference type="PANTHER" id="PTHR23518">
    <property type="entry name" value="C-METHYLTRANSFERASE"/>
    <property type="match status" value="1"/>
</dbReference>
<gene>
    <name evidence="3" type="ORF">GCM10009019_22610</name>
</gene>
<dbReference type="SUPFAM" id="SSF103473">
    <property type="entry name" value="MFS general substrate transporter"/>
    <property type="match status" value="1"/>
</dbReference>
<evidence type="ECO:0000313" key="3">
    <source>
        <dbReference type="EMBL" id="GAA0657833.1"/>
    </source>
</evidence>
<keyword evidence="1" id="KW-0472">Membrane</keyword>
<dbReference type="InterPro" id="IPR020846">
    <property type="entry name" value="MFS_dom"/>
</dbReference>
<keyword evidence="1" id="KW-0812">Transmembrane</keyword>
<dbReference type="GO" id="GO:0022857">
    <property type="term" value="F:transmembrane transporter activity"/>
    <property type="evidence" value="ECO:0007669"/>
    <property type="project" value="InterPro"/>
</dbReference>
<keyword evidence="4" id="KW-1185">Reference proteome</keyword>
<dbReference type="InterPro" id="IPR011701">
    <property type="entry name" value="MFS"/>
</dbReference>
<feature type="domain" description="Major facilitator superfamily (MFS) profile" evidence="2">
    <location>
        <begin position="1"/>
        <end position="438"/>
    </location>
</feature>
<feature type="transmembrane region" description="Helical" evidence="1">
    <location>
        <begin position="252"/>
        <end position="273"/>
    </location>
</feature>
<accession>A0AAV3T455</accession>
<comment type="caution">
    <text evidence="3">The sequence shown here is derived from an EMBL/GenBank/DDBJ whole genome shotgun (WGS) entry which is preliminary data.</text>
</comment>
<reference evidence="3 4" key="1">
    <citation type="journal article" date="2019" name="Int. J. Syst. Evol. Microbiol.">
        <title>The Global Catalogue of Microorganisms (GCM) 10K type strain sequencing project: providing services to taxonomists for standard genome sequencing and annotation.</title>
        <authorList>
            <consortium name="The Broad Institute Genomics Platform"/>
            <consortium name="The Broad Institute Genome Sequencing Center for Infectious Disease"/>
            <person name="Wu L."/>
            <person name="Ma J."/>
        </authorList>
    </citation>
    <scope>NUCLEOTIDE SEQUENCE [LARGE SCALE GENOMIC DNA]</scope>
    <source>
        <strain evidence="3 4">JCM 16327</strain>
    </source>
</reference>
<dbReference type="PANTHER" id="PTHR23518:SF2">
    <property type="entry name" value="MAJOR FACILITATOR SUPERFAMILY TRANSPORTER"/>
    <property type="match status" value="1"/>
</dbReference>
<dbReference type="AlphaFoldDB" id="A0AAV3T455"/>
<protein>
    <recommendedName>
        <fullName evidence="2">Major facilitator superfamily (MFS) profile domain-containing protein</fullName>
    </recommendedName>
</protein>
<feature type="transmembrane region" description="Helical" evidence="1">
    <location>
        <begin position="285"/>
        <end position="305"/>
    </location>
</feature>
<proteinExistence type="predicted"/>
<dbReference type="RefSeq" id="WP_227259652.1">
    <property type="nucleotide sequence ID" value="NZ_BAAADU010000002.1"/>
</dbReference>
<feature type="transmembrane region" description="Helical" evidence="1">
    <location>
        <begin position="345"/>
        <end position="373"/>
    </location>
</feature>
<feature type="transmembrane region" description="Helical" evidence="1">
    <location>
        <begin position="48"/>
        <end position="70"/>
    </location>
</feature>
<dbReference type="GeneID" id="68573058"/>
<name>A0AAV3T455_9EURY</name>
<dbReference type="EMBL" id="BAAADU010000002">
    <property type="protein sequence ID" value="GAA0657833.1"/>
    <property type="molecule type" value="Genomic_DNA"/>
</dbReference>
<feature type="transmembrane region" description="Helical" evidence="1">
    <location>
        <begin position="178"/>
        <end position="198"/>
    </location>
</feature>
<feature type="transmembrane region" description="Helical" evidence="1">
    <location>
        <begin position="317"/>
        <end position="339"/>
    </location>
</feature>
<evidence type="ECO:0000259" key="2">
    <source>
        <dbReference type="PROSITE" id="PS50850"/>
    </source>
</evidence>
<dbReference type="Pfam" id="PF07690">
    <property type="entry name" value="MFS_1"/>
    <property type="match status" value="1"/>
</dbReference>
<organism evidence="3 4">
    <name type="scientific">Salarchaeum japonicum</name>
    <dbReference type="NCBI Taxonomy" id="555573"/>
    <lineage>
        <taxon>Archaea</taxon>
        <taxon>Methanobacteriati</taxon>
        <taxon>Methanobacteriota</taxon>
        <taxon>Stenosarchaea group</taxon>
        <taxon>Halobacteria</taxon>
        <taxon>Halobacteriales</taxon>
        <taxon>Halobacteriaceae</taxon>
    </lineage>
</organism>
<keyword evidence="1" id="KW-1133">Transmembrane helix</keyword>
<feature type="transmembrane region" description="Helical" evidence="1">
    <location>
        <begin position="385"/>
        <end position="410"/>
    </location>
</feature>
<sequence length="442" mass="45291">MSDTAADIEPERAPRGEGWLYAWGGANVAIGVASLLVPLYVVQLGGDAVALGVLWFATSMAMAPSSLAVGPLTDRFGHQRTVVLVGFAGIAVAFAALPLLGSVAAVVVADAALWLFVAAVTPVITTLVLADAPQSRWNGRIARLNKYQGYGWTAGLVLGSVWTLVVGSRLPAIDTQRALLWLCAAITVACTAAAARSLPSEPGTRGLRGRLRSRPSRRAVRAVFSPLLPGRVVSLARTTSPRDLLTGLSRPLIVYFAAVSVFFAGFSVFSAPLPDFLTQAGFGDGAVFALYVVSSLASAVFYVGAGELADRYDLRRLQSGALGLRAVVFPVVAAVGYAVQASTLTGLAAVACLFALTGLSWAVIAVTANSLVARYASPGNRGAALGLYTALSSAAGGVGGLLGGWLAAAYDYVPTFTVAAVLVVAGAAVVLALDAIDANPTN</sequence>
<dbReference type="PROSITE" id="PS50850">
    <property type="entry name" value="MFS"/>
    <property type="match status" value="1"/>
</dbReference>
<dbReference type="Proteomes" id="UP001500194">
    <property type="component" value="Unassembled WGS sequence"/>
</dbReference>
<evidence type="ECO:0000313" key="4">
    <source>
        <dbReference type="Proteomes" id="UP001500194"/>
    </source>
</evidence>